<reference evidence="2" key="1">
    <citation type="submission" date="2022-06" db="EMBL/GenBank/DDBJ databases">
        <authorList>
            <person name="Berger JAMES D."/>
            <person name="Berger JAMES D."/>
        </authorList>
    </citation>
    <scope>NUCLEOTIDE SEQUENCE [LARGE SCALE GENOMIC DNA]</scope>
</reference>
<feature type="compositionally biased region" description="Basic and acidic residues" evidence="1">
    <location>
        <begin position="1103"/>
        <end position="1116"/>
    </location>
</feature>
<sequence>MTAVWTATSLRRQDSRYNSLSRSLGSLMSVVLDEEKSPSVLIFSNQSSRISSEDNLRASSSVGDRVGGAGARGDDGNIPFKEPNFSSLQTDSSSSIAFIGKKIKREYQSAFVLPDRQTIGVVRQEAFMTEEGLAEVTLSLCVGNNPENLRVGNSERICDYLDSDYWASILLASTESHDAELLGYMGPEYTCRRPNRFNFERSESRRRKREIVLVQEEFEPHNKPTGEHFSGVNILPETIRVFEKIKDKEEDEFTPQKMPSTPPSSSRPQTPKSPKSTSPRASIQPGEPPSPKPQKIPSKITNQSKDQAPIIGRAEPPGKTKAIISSPKSKENFEELKRQWNNRIAKMQERMDNQYKDAPTTPSQTYTEGHRGTVITSILPTVDNRKSNDSIAKSRTPPSEHRRTPSDQSYELPQQQPQKQQSLPERMSSAYHRANKENLLFNHFDPTSPGSGFSDPVTERCEKDAQFVYNEERLYVNQQNIGRLSPRTPSEIHPISNMTKFRSRSLEHYYVEEYITNRRASDENITKELNNFQTSMSLLIDKDDSEESSKQTYIYQSTLSRLPVTIKNLDSCHDSTISNNINHISETRKNSERYTKHELFVCRKPTYYFNIPPAQKSQTFPKHTSRTEVKLHPHSPSTPSTTTRRTPLGYYDKFEMIIRVNDSHSTSDREDDIRYDTNTTPTNYPVNRRKTPRQRMYTSLPRTRHALLYYPQPGSPGLMLDSPVSDKSQTNYHPSASIKHGSTDPPHYRKARYPNSYFRKDDQPSIDRKEKFLRKYEKTKASSEINYTIHNRNNNNKILSDINQSLSNDYYQYYQSSTDISSVLSREGDVGGGDSLKIYLNRYVERSEKHWSLPRSHHLLLNDDSAPRGDRISEQSEFSDNLSKDVGSNDEKAEEEKEQEKKDLKLPRKVAEDSRKSLKSPSADSLSFYFLEPYKRYTDNRKQDDYSTKEVKKISQKDEEEEEEKKDNKEKANIDDILNQAYQDEMNRMKKRQHSIKKDNYGSTSSLGVLVKKYEDQVKINTFKDTERKSNSMKNRKSQPDDKEANQPRPVEPMKPTDEASKPRDDTSRIKHKDPPSYRYLPDITSGGNKQQPETPKTTTTDLPKKHSRTADDKGKHQASIDSPEPFNKPTPVPHTPKVLEKPDRMSKSLDKKSKPSDQSNTNEGDTNASNNNNTKPRVDRFIGEKAKSQEPESKHQHRYPPPPPQHHRTSTKHDDDDGNESKHLDKRVNDGPTPFSKFKKDMTLSDRPKPDSRPAPHEETKTFSRDSKFRKPIHTVTEGQTGGNLPPTEKRKSLPGIKETDDRQRKSSKEKSQFGDIKGLNSLQDRDMMLKDKQSKERNRVPEPARSSKSPHQHHRHHSLRVKQYKPYPGFTPKDDRISSWIENSKQQTRRLLLAEEEGGGSGAGEIDPSPELERHRPSLTRHQSLNEERRYSADDKQFSGSGTVKGNEAKNRSKHADQDQSPEKREKKEIMTPKPDRNTDVPKDPISLQAIDQPKRRESDKGDRHRPPSNKPDQDQNSRQETKQPVDRKISDNKQPTDTLNKPHTDQPTTDLRNESKPSPPSKRRHQSREDFKQPKLSSTKPQSDLKDEDHLHCGKDVKHRDKPTPHRSKEPSRQNLINRRRDNTHSPSADREEHRLTPPDREIKVVDDHRPGHKRHPPPPLSPTSKRDIHYPRDATYNQPKTPHDSSQTVPTKHFSKYPGDGDIYDPEGRRRRTRPEQKESPVPSDPRKAKLPHSANGLAKHPDEYNYLAEAEKQKPTADYCTSELSDGSSLLYGKTNQGSTRKQPFKSLDKYKSKDTEPVKPHRHPPPPQPMDHSRSKPKRGDEKSTRKSDRKPDYANENHYMNLPGSIPHGARPPNERNRSLQDLTERSGLHSVYDPRLVDEPTIPYKPQTIDRIPIRQQEPKSPDIQQRSYTSEEDSEDYSDSGGSDEVLKPPALRTIPQTRRQSEPKLPSEDNYPPVQLRRPSSKGLKTPGQLPFDDGIISPPEGMSIPSTPGYENIYDNYNDRTGKYAKGSQYRTSGGGGLSSGILSQERVSRPRSKHTTATSQGSGYYGVSGSKHSLIISTKRRTFSGVTGTHPSKHRSSSMNTLWFGDHPIPSESTLSPSTPIKLSNIQLQAQAELERRHRSASSQGHSLDRKSNYSGGNTESHLSKGFSESQGYEGVGYAYDSRGRLIHGGACLPERSASRKRRLLDGHESLSRVWIPQAEHYPINQNVTDRTASLLTNRDERQAQLDNSAMAFALKDFNMPKIR</sequence>
<evidence type="ECO:0000313" key="2">
    <source>
        <dbReference type="Proteomes" id="UP000050795"/>
    </source>
</evidence>
<feature type="compositionally biased region" description="Basic and acidic residues" evidence="1">
    <location>
        <begin position="1426"/>
        <end position="1439"/>
    </location>
</feature>
<evidence type="ECO:0000313" key="3">
    <source>
        <dbReference type="WBParaSite" id="TREG1_96360.3"/>
    </source>
</evidence>
<feature type="compositionally biased region" description="Basic and acidic residues" evidence="1">
    <location>
        <begin position="1586"/>
        <end position="1615"/>
    </location>
</feature>
<feature type="compositionally biased region" description="Basic and acidic residues" evidence="1">
    <location>
        <begin position="1138"/>
        <end position="1156"/>
    </location>
</feature>
<feature type="compositionally biased region" description="Polar residues" evidence="1">
    <location>
        <begin position="2145"/>
        <end position="2160"/>
    </location>
</feature>
<feature type="compositionally biased region" description="Basic and acidic residues" evidence="1">
    <location>
        <begin position="865"/>
        <end position="874"/>
    </location>
</feature>
<protein>
    <submittedName>
        <fullName evidence="3">Uncharacterized protein</fullName>
    </submittedName>
</protein>
<feature type="compositionally biased region" description="Basic and acidic residues" evidence="1">
    <location>
        <begin position="1817"/>
        <end position="1842"/>
    </location>
</feature>
<feature type="region of interest" description="Disordered" evidence="1">
    <location>
        <begin position="249"/>
        <end position="333"/>
    </location>
</feature>
<accession>A0AA85KM18</accession>
<feature type="compositionally biased region" description="Basic and acidic residues" evidence="1">
    <location>
        <begin position="1212"/>
        <end position="1230"/>
    </location>
</feature>
<feature type="compositionally biased region" description="Low complexity" evidence="1">
    <location>
        <begin position="263"/>
        <end position="285"/>
    </location>
</feature>
<feature type="compositionally biased region" description="Basic and acidic residues" evidence="1">
    <location>
        <begin position="1239"/>
        <end position="1270"/>
    </location>
</feature>
<reference evidence="3" key="2">
    <citation type="submission" date="2023-11" db="UniProtKB">
        <authorList>
            <consortium name="WormBaseParasite"/>
        </authorList>
    </citation>
    <scope>IDENTIFICATION</scope>
</reference>
<feature type="compositionally biased region" description="Polar residues" evidence="1">
    <location>
        <begin position="725"/>
        <end position="734"/>
    </location>
</feature>
<feature type="compositionally biased region" description="Polar residues" evidence="1">
    <location>
        <begin position="1679"/>
        <end position="1694"/>
    </location>
</feature>
<feature type="compositionally biased region" description="Basic and acidic residues" evidence="1">
    <location>
        <begin position="1177"/>
        <end position="1195"/>
    </location>
</feature>
<feature type="compositionally biased region" description="Basic and acidic residues" evidence="1">
    <location>
        <begin position="965"/>
        <end position="974"/>
    </location>
</feature>
<dbReference type="WBParaSite" id="TREG1_96360.3">
    <property type="protein sequence ID" value="TREG1_96360.3"/>
    <property type="gene ID" value="TREG1_96360"/>
</dbReference>
<feature type="compositionally biased region" description="Polar residues" evidence="1">
    <location>
        <begin position="676"/>
        <end position="685"/>
    </location>
</feature>
<feature type="region of interest" description="Disordered" evidence="1">
    <location>
        <begin position="2072"/>
        <end position="2160"/>
    </location>
</feature>
<feature type="compositionally biased region" description="Basic and acidic residues" evidence="1">
    <location>
        <begin position="1622"/>
        <end position="1653"/>
    </location>
</feature>
<evidence type="ECO:0000256" key="1">
    <source>
        <dbReference type="SAM" id="MobiDB-lite"/>
    </source>
</evidence>
<proteinExistence type="predicted"/>
<feature type="compositionally biased region" description="Basic residues" evidence="1">
    <location>
        <begin position="1350"/>
        <end position="1365"/>
    </location>
</feature>
<feature type="compositionally biased region" description="Basic and acidic residues" evidence="1">
    <location>
        <begin position="1325"/>
        <end position="1344"/>
    </location>
</feature>
<feature type="compositionally biased region" description="Basic and acidic residues" evidence="1">
    <location>
        <begin position="1012"/>
        <end position="1030"/>
    </location>
</feature>
<name>A0AA85KM18_TRIRE</name>
<feature type="compositionally biased region" description="Basic and acidic residues" evidence="1">
    <location>
        <begin position="1055"/>
        <end position="1076"/>
    </location>
</feature>
<feature type="compositionally biased region" description="Basic and acidic residues" evidence="1">
    <location>
        <begin position="665"/>
        <end position="675"/>
    </location>
</feature>
<keyword evidence="2" id="KW-1185">Reference proteome</keyword>
<feature type="region of interest" description="Disordered" evidence="1">
    <location>
        <begin position="665"/>
        <end position="688"/>
    </location>
</feature>
<feature type="compositionally biased region" description="Basic and acidic residues" evidence="1">
    <location>
        <begin position="1860"/>
        <end position="1875"/>
    </location>
</feature>
<feature type="compositionally biased region" description="Basic and acidic residues" evidence="1">
    <location>
        <begin position="1449"/>
        <end position="1485"/>
    </location>
</feature>
<feature type="compositionally biased region" description="Basic and acidic residues" evidence="1">
    <location>
        <begin position="887"/>
        <end position="916"/>
    </location>
</feature>
<feature type="region of interest" description="Disordered" evidence="1">
    <location>
        <begin position="2016"/>
        <end position="2059"/>
    </location>
</feature>
<feature type="compositionally biased region" description="Polar residues" evidence="1">
    <location>
        <begin position="1767"/>
        <end position="1787"/>
    </location>
</feature>
<feature type="region of interest" description="Disordered" evidence="1">
    <location>
        <begin position="613"/>
        <end position="646"/>
    </location>
</feature>
<feature type="compositionally biased region" description="Polar residues" evidence="1">
    <location>
        <begin position="2103"/>
        <end position="2122"/>
    </location>
</feature>
<feature type="region of interest" description="Disordered" evidence="1">
    <location>
        <begin position="860"/>
        <end position="921"/>
    </location>
</feature>
<feature type="compositionally biased region" description="Basic and acidic residues" evidence="1">
    <location>
        <begin position="941"/>
        <end position="957"/>
    </location>
</feature>
<feature type="compositionally biased region" description="Basic and acidic residues" evidence="1">
    <location>
        <begin position="1744"/>
        <end position="1760"/>
    </location>
</feature>
<dbReference type="Proteomes" id="UP000050795">
    <property type="component" value="Unassembled WGS sequence"/>
</dbReference>
<feature type="compositionally biased region" description="Low complexity" evidence="1">
    <location>
        <begin position="408"/>
        <end position="425"/>
    </location>
</feature>
<feature type="region of interest" description="Disordered" evidence="1">
    <location>
        <begin position="351"/>
        <end position="427"/>
    </location>
</feature>
<feature type="compositionally biased region" description="Basic and acidic residues" evidence="1">
    <location>
        <begin position="1792"/>
        <end position="1805"/>
    </location>
</feature>
<feature type="compositionally biased region" description="Low complexity" evidence="1">
    <location>
        <begin position="1093"/>
        <end position="1102"/>
    </location>
</feature>
<feature type="compositionally biased region" description="Low complexity" evidence="1">
    <location>
        <begin position="634"/>
        <end position="646"/>
    </location>
</feature>
<feature type="region of interest" description="Disordered" evidence="1">
    <location>
        <begin position="941"/>
        <end position="1988"/>
    </location>
</feature>
<feature type="compositionally biased region" description="Basic and acidic residues" evidence="1">
    <location>
        <begin position="1289"/>
        <end position="1314"/>
    </location>
</feature>
<feature type="compositionally biased region" description="Basic and acidic residues" evidence="1">
    <location>
        <begin position="1495"/>
        <end position="1534"/>
    </location>
</feature>
<feature type="compositionally biased region" description="Polar residues" evidence="1">
    <location>
        <begin position="1161"/>
        <end position="1176"/>
    </location>
</feature>
<feature type="compositionally biased region" description="Polar residues" evidence="1">
    <location>
        <begin position="1535"/>
        <end position="1553"/>
    </location>
</feature>
<organism evidence="2 3">
    <name type="scientific">Trichobilharzia regenti</name>
    <name type="common">Nasal bird schistosome</name>
    <dbReference type="NCBI Taxonomy" id="157069"/>
    <lineage>
        <taxon>Eukaryota</taxon>
        <taxon>Metazoa</taxon>
        <taxon>Spiralia</taxon>
        <taxon>Lophotrochozoa</taxon>
        <taxon>Platyhelminthes</taxon>
        <taxon>Trematoda</taxon>
        <taxon>Digenea</taxon>
        <taxon>Strigeidida</taxon>
        <taxon>Schistosomatoidea</taxon>
        <taxon>Schistosomatidae</taxon>
        <taxon>Trichobilharzia</taxon>
    </lineage>
</organism>
<feature type="region of interest" description="Disordered" evidence="1">
    <location>
        <begin position="54"/>
        <end position="79"/>
    </location>
</feature>
<feature type="region of interest" description="Disordered" evidence="1">
    <location>
        <begin position="725"/>
        <end position="748"/>
    </location>
</feature>